<keyword evidence="1" id="KW-0812">Transmembrane</keyword>
<proteinExistence type="predicted"/>
<keyword evidence="1" id="KW-0472">Membrane</keyword>
<reference evidence="2 3" key="1">
    <citation type="journal article" date="2022" name="Allergy">
        <title>Genome assembly and annotation of Periplaneta americana reveal a comprehensive cockroach allergen profile.</title>
        <authorList>
            <person name="Wang L."/>
            <person name="Xiong Q."/>
            <person name="Saelim N."/>
            <person name="Wang L."/>
            <person name="Nong W."/>
            <person name="Wan A.T."/>
            <person name="Shi M."/>
            <person name="Liu X."/>
            <person name="Cao Q."/>
            <person name="Hui J.H.L."/>
            <person name="Sookrung N."/>
            <person name="Leung T.F."/>
            <person name="Tungtrongchitr A."/>
            <person name="Tsui S.K.W."/>
        </authorList>
    </citation>
    <scope>NUCLEOTIDE SEQUENCE [LARGE SCALE GENOMIC DNA]</scope>
    <source>
        <strain evidence="2">PWHHKU_190912</strain>
    </source>
</reference>
<evidence type="ECO:0000313" key="2">
    <source>
        <dbReference type="EMBL" id="KAJ4437526.1"/>
    </source>
</evidence>
<keyword evidence="3" id="KW-1185">Reference proteome</keyword>
<gene>
    <name evidence="2" type="ORF">ANN_17671</name>
</gene>
<protein>
    <submittedName>
        <fullName evidence="2">Uncharacterized protein</fullName>
    </submittedName>
</protein>
<dbReference type="Proteomes" id="UP001148838">
    <property type="component" value="Unassembled WGS sequence"/>
</dbReference>
<keyword evidence="1" id="KW-1133">Transmembrane helix</keyword>
<name>A0ABQ8SUT8_PERAM</name>
<organism evidence="2 3">
    <name type="scientific">Periplaneta americana</name>
    <name type="common">American cockroach</name>
    <name type="synonym">Blatta americana</name>
    <dbReference type="NCBI Taxonomy" id="6978"/>
    <lineage>
        <taxon>Eukaryota</taxon>
        <taxon>Metazoa</taxon>
        <taxon>Ecdysozoa</taxon>
        <taxon>Arthropoda</taxon>
        <taxon>Hexapoda</taxon>
        <taxon>Insecta</taxon>
        <taxon>Pterygota</taxon>
        <taxon>Neoptera</taxon>
        <taxon>Polyneoptera</taxon>
        <taxon>Dictyoptera</taxon>
        <taxon>Blattodea</taxon>
        <taxon>Blattoidea</taxon>
        <taxon>Blattidae</taxon>
        <taxon>Blattinae</taxon>
        <taxon>Periplaneta</taxon>
    </lineage>
</organism>
<feature type="transmembrane region" description="Helical" evidence="1">
    <location>
        <begin position="33"/>
        <end position="49"/>
    </location>
</feature>
<evidence type="ECO:0000313" key="3">
    <source>
        <dbReference type="Proteomes" id="UP001148838"/>
    </source>
</evidence>
<dbReference type="EMBL" id="JAJSOF020000021">
    <property type="protein sequence ID" value="KAJ4437526.1"/>
    <property type="molecule type" value="Genomic_DNA"/>
</dbReference>
<sequence length="112" mass="12597">MALRSKEGRRERLMLDTVIGSQPELGPAPPDGGYGWVILFGVLMIQFGFRKGRTTVDAILSLLESAYNGFEDKMYSEITLCDLTKAFDCVSNDILRLKLQYYGINGRELDLL</sequence>
<accession>A0ABQ8SUT8</accession>
<comment type="caution">
    <text evidence="2">The sequence shown here is derived from an EMBL/GenBank/DDBJ whole genome shotgun (WGS) entry which is preliminary data.</text>
</comment>
<evidence type="ECO:0000256" key="1">
    <source>
        <dbReference type="SAM" id="Phobius"/>
    </source>
</evidence>